<keyword evidence="2" id="KW-1185">Reference proteome</keyword>
<organism evidence="1 2">
    <name type="scientific">Mucilaginibacter xinganensis</name>
    <dbReference type="NCBI Taxonomy" id="1234841"/>
    <lineage>
        <taxon>Bacteria</taxon>
        <taxon>Pseudomonadati</taxon>
        <taxon>Bacteroidota</taxon>
        <taxon>Sphingobacteriia</taxon>
        <taxon>Sphingobacteriales</taxon>
        <taxon>Sphingobacteriaceae</taxon>
        <taxon>Mucilaginibacter</taxon>
    </lineage>
</organism>
<gene>
    <name evidence="1" type="ORF">MuYL_3680</name>
</gene>
<protein>
    <submittedName>
        <fullName evidence="1">Uncharacterized protein</fullName>
    </submittedName>
</protein>
<evidence type="ECO:0000313" key="1">
    <source>
        <dbReference type="EMBL" id="ASU35565.1"/>
    </source>
</evidence>
<reference evidence="1 2" key="1">
    <citation type="submission" date="2017-08" db="EMBL/GenBank/DDBJ databases">
        <title>Complete genome sequence of Mucilaginibacter sp. strain BJC16-A31.</title>
        <authorList>
            <consortium name="Henan University of Science and Technology"/>
            <person name="You X."/>
        </authorList>
    </citation>
    <scope>NUCLEOTIDE SEQUENCE [LARGE SCALE GENOMIC DNA]</scope>
    <source>
        <strain evidence="1 2">BJC16-A31</strain>
    </source>
</reference>
<proteinExistence type="predicted"/>
<name>A0A223P0C3_9SPHI</name>
<dbReference type="AlphaFoldDB" id="A0A223P0C3"/>
<sequence>MLNVNLLLFKKFSRVTFTRPMKLRNDTLDFSGRFLHICTAKS</sequence>
<evidence type="ECO:0000313" key="2">
    <source>
        <dbReference type="Proteomes" id="UP000215002"/>
    </source>
</evidence>
<dbReference type="Proteomes" id="UP000215002">
    <property type="component" value="Chromosome"/>
</dbReference>
<dbReference type="EMBL" id="CP022743">
    <property type="protein sequence ID" value="ASU35565.1"/>
    <property type="molecule type" value="Genomic_DNA"/>
</dbReference>
<accession>A0A223P0C3</accession>
<dbReference type="KEGG" id="muc:MuYL_3680"/>